<gene>
    <name evidence="1" type="ORF">SAMN05661044_03393</name>
</gene>
<reference evidence="2" key="1">
    <citation type="submission" date="2016-10" db="EMBL/GenBank/DDBJ databases">
        <authorList>
            <person name="Varghese N."/>
            <person name="Submissions S."/>
        </authorList>
    </citation>
    <scope>NUCLEOTIDE SEQUENCE [LARGE SCALE GENOMIC DNA]</scope>
    <source>
        <strain evidence="2">DSM 18733</strain>
    </source>
</reference>
<evidence type="ECO:0000313" key="1">
    <source>
        <dbReference type="EMBL" id="SEL80355.1"/>
    </source>
</evidence>
<dbReference type="OrthoDB" id="9808891at2"/>
<dbReference type="AlphaFoldDB" id="A0A1H7T753"/>
<keyword evidence="1" id="KW-0413">Isomerase</keyword>
<dbReference type="InterPro" id="IPR046357">
    <property type="entry name" value="PPIase_dom_sf"/>
</dbReference>
<dbReference type="Proteomes" id="UP000199421">
    <property type="component" value="Unassembled WGS sequence"/>
</dbReference>
<dbReference type="Gene3D" id="3.10.50.40">
    <property type="match status" value="1"/>
</dbReference>
<dbReference type="RefSeq" id="WP_093326548.1">
    <property type="nucleotide sequence ID" value="NZ_FOAF01000004.1"/>
</dbReference>
<dbReference type="EMBL" id="FOAF01000004">
    <property type="protein sequence ID" value="SEL80355.1"/>
    <property type="molecule type" value="Genomic_DNA"/>
</dbReference>
<name>A0A1H7T753_OLID1</name>
<sequence length="112" mass="12662">MRIESDKVVTLRYSMFNGKDELIENMLAGPAIRYMHGAGKILPALEDQLNGMLAGEERTIWLNKDDYPGELDDDFRVEIIIDEVRPATDEELKNGIAEQTVREDVCGDDCIC</sequence>
<proteinExistence type="predicted"/>
<accession>A0A1H7T753</accession>
<evidence type="ECO:0000313" key="2">
    <source>
        <dbReference type="Proteomes" id="UP000199421"/>
    </source>
</evidence>
<protein>
    <submittedName>
        <fullName evidence="1">FKBP-type peptidyl-prolyl cis-trans isomerase SlyD</fullName>
    </submittedName>
</protein>
<dbReference type="GO" id="GO:0003755">
    <property type="term" value="F:peptidyl-prolyl cis-trans isomerase activity"/>
    <property type="evidence" value="ECO:0007669"/>
    <property type="project" value="InterPro"/>
</dbReference>
<dbReference type="STRING" id="407022.SAMN05661044_03393"/>
<dbReference type="SUPFAM" id="SSF54534">
    <property type="entry name" value="FKBP-like"/>
    <property type="match status" value="1"/>
</dbReference>
<keyword evidence="2" id="KW-1185">Reference proteome</keyword>
<organism evidence="1 2">
    <name type="scientific">Olivibacter domesticus</name>
    <name type="common">Pseudosphingobacterium domesticum</name>
    <dbReference type="NCBI Taxonomy" id="407022"/>
    <lineage>
        <taxon>Bacteria</taxon>
        <taxon>Pseudomonadati</taxon>
        <taxon>Bacteroidota</taxon>
        <taxon>Sphingobacteriia</taxon>
        <taxon>Sphingobacteriales</taxon>
        <taxon>Sphingobacteriaceae</taxon>
        <taxon>Olivibacter</taxon>
    </lineage>
</organism>